<dbReference type="AlphaFoldDB" id="M4C4H0"/>
<organism evidence="2 3">
    <name type="scientific">Hyaloperonospora arabidopsidis (strain Emoy2)</name>
    <name type="common">Downy mildew agent</name>
    <name type="synonym">Peronospora arabidopsidis</name>
    <dbReference type="NCBI Taxonomy" id="559515"/>
    <lineage>
        <taxon>Eukaryota</taxon>
        <taxon>Sar</taxon>
        <taxon>Stramenopiles</taxon>
        <taxon>Oomycota</taxon>
        <taxon>Peronosporomycetes</taxon>
        <taxon>Peronosporales</taxon>
        <taxon>Peronosporaceae</taxon>
        <taxon>Hyaloperonospora</taxon>
    </lineage>
</organism>
<proteinExistence type="predicted"/>
<protein>
    <submittedName>
        <fullName evidence="2">Uncharacterized protein</fullName>
    </submittedName>
</protein>
<keyword evidence="3" id="KW-1185">Reference proteome</keyword>
<sequence>MQVGDPSAAIAPKKPHRQSYPSPDQGKHSGVLNPHTIHILIKGNISNLPKGK</sequence>
<dbReference type="EMBL" id="ABWE02003125">
    <property type="status" value="NOT_ANNOTATED_CDS"/>
    <property type="molecule type" value="Genomic_DNA"/>
</dbReference>
<evidence type="ECO:0000256" key="1">
    <source>
        <dbReference type="SAM" id="MobiDB-lite"/>
    </source>
</evidence>
<name>M4C4H0_HYAAE</name>
<dbReference type="InParanoid" id="M4C4H0"/>
<evidence type="ECO:0000313" key="3">
    <source>
        <dbReference type="Proteomes" id="UP000011713"/>
    </source>
</evidence>
<reference evidence="3" key="1">
    <citation type="journal article" date="2010" name="Science">
        <title>Signatures of adaptation to obligate biotrophy in the Hyaloperonospora arabidopsidis genome.</title>
        <authorList>
            <person name="Baxter L."/>
            <person name="Tripathy S."/>
            <person name="Ishaque N."/>
            <person name="Boot N."/>
            <person name="Cabral A."/>
            <person name="Kemen E."/>
            <person name="Thines M."/>
            <person name="Ah-Fong A."/>
            <person name="Anderson R."/>
            <person name="Badejoko W."/>
            <person name="Bittner-Eddy P."/>
            <person name="Boore J.L."/>
            <person name="Chibucos M.C."/>
            <person name="Coates M."/>
            <person name="Dehal P."/>
            <person name="Delehaunty K."/>
            <person name="Dong S."/>
            <person name="Downton P."/>
            <person name="Dumas B."/>
            <person name="Fabro G."/>
            <person name="Fronick C."/>
            <person name="Fuerstenberg S.I."/>
            <person name="Fulton L."/>
            <person name="Gaulin E."/>
            <person name="Govers F."/>
            <person name="Hughes L."/>
            <person name="Humphray S."/>
            <person name="Jiang R.H."/>
            <person name="Judelson H."/>
            <person name="Kamoun S."/>
            <person name="Kyung K."/>
            <person name="Meijer H."/>
            <person name="Minx P."/>
            <person name="Morris P."/>
            <person name="Nelson J."/>
            <person name="Phuntumart V."/>
            <person name="Qutob D."/>
            <person name="Rehmany A."/>
            <person name="Rougon-Cardoso A."/>
            <person name="Ryden P."/>
            <person name="Torto-Alalibo T."/>
            <person name="Studholme D."/>
            <person name="Wang Y."/>
            <person name="Win J."/>
            <person name="Wood J."/>
            <person name="Clifton S.W."/>
            <person name="Rogers J."/>
            <person name="Van den Ackerveken G."/>
            <person name="Jones J.D."/>
            <person name="McDowell J.M."/>
            <person name="Beynon J."/>
            <person name="Tyler B.M."/>
        </authorList>
    </citation>
    <scope>NUCLEOTIDE SEQUENCE [LARGE SCALE GENOMIC DNA]</scope>
    <source>
        <strain evidence="3">Emoy2</strain>
    </source>
</reference>
<dbReference type="VEuPathDB" id="FungiDB:HpaG813988"/>
<dbReference type="Proteomes" id="UP000011713">
    <property type="component" value="Unassembled WGS sequence"/>
</dbReference>
<reference evidence="2" key="2">
    <citation type="submission" date="2015-06" db="UniProtKB">
        <authorList>
            <consortium name="EnsemblProtists"/>
        </authorList>
    </citation>
    <scope>IDENTIFICATION</scope>
    <source>
        <strain evidence="2">Emoy2</strain>
    </source>
</reference>
<dbReference type="HOGENOM" id="CLU_3091416_0_0_1"/>
<feature type="region of interest" description="Disordered" evidence="1">
    <location>
        <begin position="1"/>
        <end position="33"/>
    </location>
</feature>
<evidence type="ECO:0000313" key="2">
    <source>
        <dbReference type="EnsemblProtists" id="HpaP813988"/>
    </source>
</evidence>
<dbReference type="EnsemblProtists" id="HpaT813988">
    <property type="protein sequence ID" value="HpaP813988"/>
    <property type="gene ID" value="HpaG813988"/>
</dbReference>
<accession>M4C4H0</accession>